<dbReference type="AlphaFoldDB" id="A0A5E5C0E3"/>
<keyword evidence="7" id="KW-0966">Cell projection</keyword>
<feature type="domain" description="RNA polymerase sigma-70 region 4" evidence="6">
    <location>
        <begin position="216"/>
        <end position="262"/>
    </location>
</feature>
<evidence type="ECO:0000256" key="3">
    <source>
        <dbReference type="ARBA" id="ARBA00023125"/>
    </source>
</evidence>
<evidence type="ECO:0000256" key="2">
    <source>
        <dbReference type="ARBA" id="ARBA00023082"/>
    </source>
</evidence>
<evidence type="ECO:0000256" key="1">
    <source>
        <dbReference type="ARBA" id="ARBA00023015"/>
    </source>
</evidence>
<dbReference type="EMBL" id="CABPST010000019">
    <property type="protein sequence ID" value="VVE90705.1"/>
    <property type="molecule type" value="Genomic_DNA"/>
</dbReference>
<dbReference type="NCBIfam" id="TIGR02937">
    <property type="entry name" value="sigma70-ECF"/>
    <property type="match status" value="1"/>
</dbReference>
<dbReference type="InterPro" id="IPR013325">
    <property type="entry name" value="RNA_pol_sigma_r2"/>
</dbReference>
<keyword evidence="1" id="KW-0805">Transcription regulation</keyword>
<evidence type="ECO:0000256" key="4">
    <source>
        <dbReference type="ARBA" id="ARBA00023163"/>
    </source>
</evidence>
<keyword evidence="4" id="KW-0804">Transcription</keyword>
<dbReference type="SUPFAM" id="SSF88946">
    <property type="entry name" value="Sigma2 domain of RNA polymerase sigma factors"/>
    <property type="match status" value="1"/>
</dbReference>
<name>A0A5E5C0E3_9BURK</name>
<keyword evidence="7" id="KW-0282">Flagellum</keyword>
<dbReference type="Gene3D" id="1.20.140.160">
    <property type="match status" value="1"/>
</dbReference>
<dbReference type="InterPro" id="IPR013324">
    <property type="entry name" value="RNA_pol_sigma_r3/r4-like"/>
</dbReference>
<dbReference type="SUPFAM" id="SSF88659">
    <property type="entry name" value="Sigma3 and sigma4 domains of RNA polymerase sigma factors"/>
    <property type="match status" value="1"/>
</dbReference>
<dbReference type="PANTHER" id="PTHR30385">
    <property type="entry name" value="SIGMA FACTOR F FLAGELLAR"/>
    <property type="match status" value="1"/>
</dbReference>
<organism evidence="7 8">
    <name type="scientific">Pandoraea bronchicola</name>
    <dbReference type="NCBI Taxonomy" id="2508287"/>
    <lineage>
        <taxon>Bacteria</taxon>
        <taxon>Pseudomonadati</taxon>
        <taxon>Pseudomonadota</taxon>
        <taxon>Betaproteobacteria</taxon>
        <taxon>Burkholderiales</taxon>
        <taxon>Burkholderiaceae</taxon>
        <taxon>Pandoraea</taxon>
    </lineage>
</organism>
<evidence type="ECO:0000313" key="8">
    <source>
        <dbReference type="Proteomes" id="UP000382040"/>
    </source>
</evidence>
<dbReference type="Gene3D" id="1.10.1740.10">
    <property type="match status" value="1"/>
</dbReference>
<accession>A0A5E5C0E3</accession>
<dbReference type="InterPro" id="IPR000943">
    <property type="entry name" value="RNA_pol_sigma70"/>
</dbReference>
<evidence type="ECO:0000259" key="6">
    <source>
        <dbReference type="Pfam" id="PF04545"/>
    </source>
</evidence>
<keyword evidence="7" id="KW-0969">Cilium</keyword>
<reference evidence="7 8" key="1">
    <citation type="submission" date="2019-08" db="EMBL/GenBank/DDBJ databases">
        <authorList>
            <person name="Peeters C."/>
        </authorList>
    </citation>
    <scope>NUCLEOTIDE SEQUENCE [LARGE SCALE GENOMIC DNA]</scope>
    <source>
        <strain evidence="7 8">LMG 20603</strain>
    </source>
</reference>
<dbReference type="Proteomes" id="UP000382040">
    <property type="component" value="Unassembled WGS sequence"/>
</dbReference>
<proteinExistence type="predicted"/>
<dbReference type="GO" id="GO:0003677">
    <property type="term" value="F:DNA binding"/>
    <property type="evidence" value="ECO:0007669"/>
    <property type="project" value="UniProtKB-KW"/>
</dbReference>
<evidence type="ECO:0000313" key="7">
    <source>
        <dbReference type="EMBL" id="VVE90705.1"/>
    </source>
</evidence>
<dbReference type="GO" id="GO:0006352">
    <property type="term" value="P:DNA-templated transcription initiation"/>
    <property type="evidence" value="ECO:0007669"/>
    <property type="project" value="InterPro"/>
</dbReference>
<dbReference type="RefSeq" id="WP_150561838.1">
    <property type="nucleotide sequence ID" value="NZ_CABPST010000019.1"/>
</dbReference>
<protein>
    <submittedName>
        <fullName evidence="7">Flagellar biosynthesis sigma factor</fullName>
    </submittedName>
</protein>
<dbReference type="GO" id="GO:0016987">
    <property type="term" value="F:sigma factor activity"/>
    <property type="evidence" value="ECO:0007669"/>
    <property type="project" value="UniProtKB-KW"/>
</dbReference>
<dbReference type="InterPro" id="IPR007627">
    <property type="entry name" value="RNA_pol_sigma70_r2"/>
</dbReference>
<dbReference type="OrthoDB" id="8481770at2"/>
<evidence type="ECO:0000259" key="5">
    <source>
        <dbReference type="Pfam" id="PF04542"/>
    </source>
</evidence>
<dbReference type="CDD" id="cd06171">
    <property type="entry name" value="Sigma70_r4"/>
    <property type="match status" value="1"/>
</dbReference>
<dbReference type="Pfam" id="PF04542">
    <property type="entry name" value="Sigma70_r2"/>
    <property type="match status" value="1"/>
</dbReference>
<gene>
    <name evidence="7" type="ORF">PBR20603_04692</name>
</gene>
<keyword evidence="2" id="KW-0731">Sigma factor</keyword>
<feature type="domain" description="RNA polymerase sigma-70 region 2" evidence="5">
    <location>
        <begin position="59"/>
        <end position="128"/>
    </location>
</feature>
<sequence>MTAPPLDDLPEDLPDAPALLAEQDDADLADTSDAAGDAEEAALWLALRVQADQGARATLIERHMPLAKIIAAKLYGGRYHDDVEFDDYYQMATIGLIEAVDRYDPALGAKFRTFASLRVRGAVLNGLDRMSERHQQISARQRLRAERAASLAPEETPGGSEQLLHVLAEAGIGLALGMLLEGSSLMSDESAIAPTPAPYAAVELDQLRKRVRALVDLLPEREQRIIKSHYLQHIPFEQIATMLGVTRGRVAQLHKQALNRMRDAARHVPSCDVAW</sequence>
<dbReference type="PRINTS" id="PR00046">
    <property type="entry name" value="SIGMA70FCT"/>
</dbReference>
<dbReference type="InterPro" id="IPR014284">
    <property type="entry name" value="RNA_pol_sigma-70_dom"/>
</dbReference>
<keyword evidence="3" id="KW-0238">DNA-binding</keyword>
<dbReference type="InterPro" id="IPR007630">
    <property type="entry name" value="RNA_pol_sigma70_r4"/>
</dbReference>
<dbReference type="Pfam" id="PF04545">
    <property type="entry name" value="Sigma70_r4"/>
    <property type="match status" value="1"/>
</dbReference>
<keyword evidence="8" id="KW-1185">Reference proteome</keyword>